<feature type="region of interest" description="Disordered" evidence="1">
    <location>
        <begin position="165"/>
        <end position="186"/>
    </location>
</feature>
<accession>A0ABR1WR85</accession>
<evidence type="ECO:0000256" key="1">
    <source>
        <dbReference type="SAM" id="MobiDB-lite"/>
    </source>
</evidence>
<evidence type="ECO:0000313" key="2">
    <source>
        <dbReference type="EMBL" id="KAK8086035.1"/>
    </source>
</evidence>
<comment type="caution">
    <text evidence="2">The sequence shown here is derived from an EMBL/GenBank/DDBJ whole genome shotgun (WGS) entry which is preliminary data.</text>
</comment>
<gene>
    <name evidence="2" type="ORF">PG994_001009</name>
</gene>
<dbReference type="Proteomes" id="UP001480595">
    <property type="component" value="Unassembled WGS sequence"/>
</dbReference>
<sequence length="186" mass="21289">MPRYKRFTLASEIKKEDIKEEHASHSNIKQETVRRQRRASYPGYDWDFARRTANEKARSEGIAELPVSRVGRVMQDGKLTSLFDTNLYGKREFIAYDGFDVLACVQDSFLLDAVIYDLAKLHIGTKAESNHPGDVDLVVQSEIMEDDEGSFSGWAIFIQPEVVPGKKRKSTETQKQGKQVKRRAYN</sequence>
<organism evidence="2 3">
    <name type="scientific">Apiospora phragmitis</name>
    <dbReference type="NCBI Taxonomy" id="2905665"/>
    <lineage>
        <taxon>Eukaryota</taxon>
        <taxon>Fungi</taxon>
        <taxon>Dikarya</taxon>
        <taxon>Ascomycota</taxon>
        <taxon>Pezizomycotina</taxon>
        <taxon>Sordariomycetes</taxon>
        <taxon>Xylariomycetidae</taxon>
        <taxon>Amphisphaeriales</taxon>
        <taxon>Apiosporaceae</taxon>
        <taxon>Apiospora</taxon>
    </lineage>
</organism>
<name>A0ABR1WR85_9PEZI</name>
<dbReference type="RefSeq" id="XP_066720559.1">
    <property type="nucleotide sequence ID" value="XM_066852418.1"/>
</dbReference>
<reference evidence="2 3" key="1">
    <citation type="submission" date="2023-01" db="EMBL/GenBank/DDBJ databases">
        <title>Analysis of 21 Apiospora genomes using comparative genomics revels a genus with tremendous synthesis potential of carbohydrate active enzymes and secondary metabolites.</title>
        <authorList>
            <person name="Sorensen T."/>
        </authorList>
    </citation>
    <scope>NUCLEOTIDE SEQUENCE [LARGE SCALE GENOMIC DNA]</scope>
    <source>
        <strain evidence="2 3">CBS 135458</strain>
    </source>
</reference>
<protein>
    <submittedName>
        <fullName evidence="2">Uncharacterized protein</fullName>
    </submittedName>
</protein>
<dbReference type="EMBL" id="JAQQWL010000002">
    <property type="protein sequence ID" value="KAK8086035.1"/>
    <property type="molecule type" value="Genomic_DNA"/>
</dbReference>
<keyword evidence="3" id="KW-1185">Reference proteome</keyword>
<dbReference type="GeneID" id="92085481"/>
<evidence type="ECO:0000313" key="3">
    <source>
        <dbReference type="Proteomes" id="UP001480595"/>
    </source>
</evidence>
<proteinExistence type="predicted"/>